<dbReference type="AlphaFoldDB" id="A0A0D6PI66"/>
<keyword evidence="3" id="KW-1185">Reference proteome</keyword>
<dbReference type="PROSITE" id="PS51708">
    <property type="entry name" value="CHAD"/>
    <property type="match status" value="1"/>
</dbReference>
<dbReference type="SMART" id="SM00880">
    <property type="entry name" value="CHAD"/>
    <property type="match status" value="1"/>
</dbReference>
<evidence type="ECO:0000313" key="3">
    <source>
        <dbReference type="Proteomes" id="UP000032668"/>
    </source>
</evidence>
<dbReference type="Pfam" id="PF05235">
    <property type="entry name" value="CHAD"/>
    <property type="match status" value="1"/>
</dbReference>
<gene>
    <name evidence="2" type="ORF">Aam_049_021</name>
</gene>
<dbReference type="STRING" id="1120923.SAMN02746095_03111"/>
<dbReference type="Proteomes" id="UP000032668">
    <property type="component" value="Unassembled WGS sequence"/>
</dbReference>
<organism evidence="2 3">
    <name type="scientific">Acidocella aminolytica 101 = DSM 11237</name>
    <dbReference type="NCBI Taxonomy" id="1120923"/>
    <lineage>
        <taxon>Bacteria</taxon>
        <taxon>Pseudomonadati</taxon>
        <taxon>Pseudomonadota</taxon>
        <taxon>Alphaproteobacteria</taxon>
        <taxon>Acetobacterales</taxon>
        <taxon>Acidocellaceae</taxon>
        <taxon>Acidocella</taxon>
    </lineage>
</organism>
<evidence type="ECO:0000259" key="1">
    <source>
        <dbReference type="PROSITE" id="PS51708"/>
    </source>
</evidence>
<accession>A0A0D6PI66</accession>
<comment type="caution">
    <text evidence="2">The sequence shown here is derived from an EMBL/GenBank/DDBJ whole genome shotgun (WGS) entry which is preliminary data.</text>
</comment>
<dbReference type="EMBL" id="BANC01000048">
    <property type="protein sequence ID" value="GAN80519.1"/>
    <property type="molecule type" value="Genomic_DNA"/>
</dbReference>
<sequence length="501" mass="54479">MDAVAPCQAEISVEPALSMLRFSLSEADLSGLDANAALALPRPRALRIQDRFFDTADFALARHGITLRVRKAGRTKNMTLCNGTEQLNATLTGPQPDLTTLPPDWQATLAPLLDSAALEEKAGASFKQAKRRLDGAELSFETGHLLTGAQKIPFSELELAAPAAILPDTALRLATHCTLLAQTETLGQRALRLAGAPAPAVQKAAPGLNGTPCLDEAVDHIIRACLTQFRANIPVFFEGNEIGAVHQMRVSMRRLRSALGLFNRALPTPDFISLRDEAKRIANAMGDARNWDVFITMLQNGPAAAFPDEVGFAALEAQCASHRQAGYQQVHALLEDPATTRFLLTAEAFVARRGWRGGLPTELLPRLAEPAKSFGAECLERLQRKVRKHGKHLARLPAHDRHLVRIELKKLRYTAEFFGSLFEPRGRVRGFNRAAAALQEELGKLNDMATAERLAAKLHGGSVEAQRALGIVLGWTAHAALGEPHALTATWKAFQDAKLFN</sequence>
<dbReference type="RefSeq" id="WP_048878930.1">
    <property type="nucleotide sequence ID" value="NZ_BANC01000048.1"/>
</dbReference>
<dbReference type="InterPro" id="IPR038186">
    <property type="entry name" value="CHAD_dom_sf"/>
</dbReference>
<proteinExistence type="predicted"/>
<dbReference type="Gene3D" id="1.40.20.10">
    <property type="entry name" value="CHAD domain"/>
    <property type="match status" value="1"/>
</dbReference>
<feature type="domain" description="CHAD" evidence="1">
    <location>
        <begin position="211"/>
        <end position="499"/>
    </location>
</feature>
<reference evidence="2 3" key="1">
    <citation type="submission" date="2012-11" db="EMBL/GenBank/DDBJ databases">
        <title>Whole genome sequence of Acidocella aminolytica 101 = DSM 11237.</title>
        <authorList>
            <person name="Azuma Y."/>
            <person name="Higashiura N."/>
            <person name="Hirakawa H."/>
            <person name="Matsushita K."/>
        </authorList>
    </citation>
    <scope>NUCLEOTIDE SEQUENCE [LARGE SCALE GENOMIC DNA]</scope>
    <source>
        <strain evidence="3">101 / DSM 11237</strain>
    </source>
</reference>
<dbReference type="InterPro" id="IPR007899">
    <property type="entry name" value="CHAD_dom"/>
</dbReference>
<evidence type="ECO:0000313" key="2">
    <source>
        <dbReference type="EMBL" id="GAN80519.1"/>
    </source>
</evidence>
<dbReference type="PANTHER" id="PTHR39339">
    <property type="entry name" value="SLR1444 PROTEIN"/>
    <property type="match status" value="1"/>
</dbReference>
<dbReference type="InterPro" id="IPR023577">
    <property type="entry name" value="CYTH_domain"/>
</dbReference>
<dbReference type="PANTHER" id="PTHR39339:SF1">
    <property type="entry name" value="CHAD DOMAIN-CONTAINING PROTEIN"/>
    <property type="match status" value="1"/>
</dbReference>
<dbReference type="SUPFAM" id="SSF55154">
    <property type="entry name" value="CYTH-like phosphatases"/>
    <property type="match status" value="1"/>
</dbReference>
<dbReference type="OrthoDB" id="9777271at2"/>
<name>A0A0D6PI66_9PROT</name>
<protein>
    <recommendedName>
        <fullName evidence="1">CHAD domain-containing protein</fullName>
    </recommendedName>
</protein>
<dbReference type="InterPro" id="IPR033469">
    <property type="entry name" value="CYTH-like_dom_sf"/>
</dbReference>
<dbReference type="Pfam" id="PF01928">
    <property type="entry name" value="CYTH"/>
    <property type="match status" value="1"/>
</dbReference>
<dbReference type="Gene3D" id="2.40.320.10">
    <property type="entry name" value="Hypothetical Protein Pfu-838710-001"/>
    <property type="match status" value="1"/>
</dbReference>